<sequence length="458" mass="50694">MFTLSSTAKTSLHQMQTFTSEKYNNNKNLHDGISSPYLNINEGNFISNRNSPLHQVEKTEESGEIGVFGAEKYFNRKVVETPRASTKYLPRRDETMATKTRKYQVEYGTSSISSVSTTMNSQNAFLKTDSVKNSKDKVHAKTVLSSLGLKCYCSDKNSVDISDHAGEISFDNKSSKYGEVHGKTTPKKVFNLGLDDDVSIKIRKPSSELFINKDVFFQKQESLSVGLNSGKNSLASNSRDHLVKMKIPSYEENTPRKSLEVFGSPNPILINNKRSSLSIDKRLIFPSKMEEIVDANYDDDDGSDASSDLFEIESLKEKSSNNFLTRQTSDAASSCVSPTCYAPSEASIEWSVVTASAAVISDCEDQMSEFTVRSPIKAPREIPRRRPGILLGCKSHKAVRVAGDAFITYGKQSLSPNISSRNKNNTNSHVARFSGETNFDAKTRHGQQHGYSTTIAGL</sequence>
<keyword evidence="3" id="KW-1185">Reference proteome</keyword>
<evidence type="ECO:0000256" key="1">
    <source>
        <dbReference type="SAM" id="MobiDB-lite"/>
    </source>
</evidence>
<dbReference type="InterPro" id="IPR039615">
    <property type="entry name" value="PKS"/>
</dbReference>
<protein>
    <submittedName>
        <fullName evidence="2">Uncharacterized protein</fullName>
    </submittedName>
</protein>
<feature type="compositionally biased region" description="Polar residues" evidence="1">
    <location>
        <begin position="449"/>
        <end position="458"/>
    </location>
</feature>
<gene>
    <name evidence="2" type="ORF">KIW84_043974</name>
</gene>
<dbReference type="PANTHER" id="PTHR33781:SF17">
    <property type="entry name" value="KINASE SUBSTRATE PROTEIN, PUTATIVE-RELATED"/>
    <property type="match status" value="1"/>
</dbReference>
<comment type="caution">
    <text evidence="2">The sequence shown here is derived from an EMBL/GenBank/DDBJ whole genome shotgun (WGS) entry which is preliminary data.</text>
</comment>
<evidence type="ECO:0000313" key="2">
    <source>
        <dbReference type="EMBL" id="KAI5420002.1"/>
    </source>
</evidence>
<organism evidence="2 3">
    <name type="scientific">Pisum sativum</name>
    <name type="common">Garden pea</name>
    <name type="synonym">Lathyrus oleraceus</name>
    <dbReference type="NCBI Taxonomy" id="3888"/>
    <lineage>
        <taxon>Eukaryota</taxon>
        <taxon>Viridiplantae</taxon>
        <taxon>Streptophyta</taxon>
        <taxon>Embryophyta</taxon>
        <taxon>Tracheophyta</taxon>
        <taxon>Spermatophyta</taxon>
        <taxon>Magnoliopsida</taxon>
        <taxon>eudicotyledons</taxon>
        <taxon>Gunneridae</taxon>
        <taxon>Pentapetalae</taxon>
        <taxon>rosids</taxon>
        <taxon>fabids</taxon>
        <taxon>Fabales</taxon>
        <taxon>Fabaceae</taxon>
        <taxon>Papilionoideae</taxon>
        <taxon>50 kb inversion clade</taxon>
        <taxon>NPAAA clade</taxon>
        <taxon>Hologalegina</taxon>
        <taxon>IRL clade</taxon>
        <taxon>Fabeae</taxon>
        <taxon>Lathyrus</taxon>
    </lineage>
</organism>
<dbReference type="Proteomes" id="UP001058974">
    <property type="component" value="Chromosome 4"/>
</dbReference>
<evidence type="ECO:0000313" key="3">
    <source>
        <dbReference type="Proteomes" id="UP001058974"/>
    </source>
</evidence>
<dbReference type="Gramene" id="Psat4g139400.1">
    <property type="protein sequence ID" value="Psat4g139400.1.cds1"/>
    <property type="gene ID" value="Psat4g139400"/>
</dbReference>
<proteinExistence type="predicted"/>
<dbReference type="Gramene" id="Psat04G0397400-T1">
    <property type="protein sequence ID" value="KAI5420002.1"/>
    <property type="gene ID" value="KIW84_043974"/>
</dbReference>
<reference evidence="2 3" key="1">
    <citation type="journal article" date="2022" name="Nat. Genet.">
        <title>Improved pea reference genome and pan-genome highlight genomic features and evolutionary characteristics.</title>
        <authorList>
            <person name="Yang T."/>
            <person name="Liu R."/>
            <person name="Luo Y."/>
            <person name="Hu S."/>
            <person name="Wang D."/>
            <person name="Wang C."/>
            <person name="Pandey M.K."/>
            <person name="Ge S."/>
            <person name="Xu Q."/>
            <person name="Li N."/>
            <person name="Li G."/>
            <person name="Huang Y."/>
            <person name="Saxena R.K."/>
            <person name="Ji Y."/>
            <person name="Li M."/>
            <person name="Yan X."/>
            <person name="He Y."/>
            <person name="Liu Y."/>
            <person name="Wang X."/>
            <person name="Xiang C."/>
            <person name="Varshney R.K."/>
            <person name="Ding H."/>
            <person name="Gao S."/>
            <person name="Zong X."/>
        </authorList>
    </citation>
    <scope>NUCLEOTIDE SEQUENCE [LARGE SCALE GENOMIC DNA]</scope>
    <source>
        <strain evidence="2 3">cv. Zhongwan 6</strain>
    </source>
</reference>
<dbReference type="GO" id="GO:0009638">
    <property type="term" value="P:phototropism"/>
    <property type="evidence" value="ECO:0007669"/>
    <property type="project" value="InterPro"/>
</dbReference>
<accession>A0A9D4XGN5</accession>
<dbReference type="EMBL" id="JAMSHJ010000004">
    <property type="protein sequence ID" value="KAI5420002.1"/>
    <property type="molecule type" value="Genomic_DNA"/>
</dbReference>
<dbReference type="AlphaFoldDB" id="A0A9D4XGN5"/>
<dbReference type="PANTHER" id="PTHR33781">
    <property type="entry name" value="PROTEIN PHYTOCHROME KINASE SUBSTRATE 1-RELATED"/>
    <property type="match status" value="1"/>
</dbReference>
<name>A0A9D4XGN5_PEA</name>
<feature type="region of interest" description="Disordered" evidence="1">
    <location>
        <begin position="436"/>
        <end position="458"/>
    </location>
</feature>